<protein>
    <recommendedName>
        <fullName evidence="1">FAD-binding domain-containing protein</fullName>
    </recommendedName>
</protein>
<feature type="domain" description="FAD-binding" evidence="1">
    <location>
        <begin position="9"/>
        <end position="354"/>
    </location>
</feature>
<dbReference type="RefSeq" id="WP_066494328.1">
    <property type="nucleotide sequence ID" value="NZ_CP013388.1"/>
</dbReference>
<reference evidence="2 3" key="1">
    <citation type="submission" date="2015-12" db="EMBL/GenBank/DDBJ databases">
        <title>Diversity of Burkholderia near neighbor genomes.</title>
        <authorList>
            <person name="Sahl J."/>
            <person name="Wagner D."/>
            <person name="Keim P."/>
        </authorList>
    </citation>
    <scope>NUCLEOTIDE SEQUENCE [LARGE SCALE GENOMIC DNA]</scope>
    <source>
        <strain evidence="2 3">BDU8</strain>
    </source>
</reference>
<dbReference type="PANTHER" id="PTHR43422:SF3">
    <property type="entry name" value="THIAMINE THIAZOLE SYNTHASE"/>
    <property type="match status" value="1"/>
</dbReference>
<dbReference type="InterPro" id="IPR002938">
    <property type="entry name" value="FAD-bd"/>
</dbReference>
<evidence type="ECO:0000313" key="3">
    <source>
        <dbReference type="Proteomes" id="UP000067711"/>
    </source>
</evidence>
<gene>
    <name evidence="2" type="ORF">WS71_08310</name>
</gene>
<name>A0A1B4FUF0_9BURK</name>
<organism evidence="2 3">
    <name type="scientific">Burkholderia mayonis</name>
    <dbReference type="NCBI Taxonomy" id="1385591"/>
    <lineage>
        <taxon>Bacteria</taxon>
        <taxon>Pseudomonadati</taxon>
        <taxon>Pseudomonadota</taxon>
        <taxon>Betaproteobacteria</taxon>
        <taxon>Burkholderiales</taxon>
        <taxon>Burkholderiaceae</taxon>
        <taxon>Burkholderia</taxon>
        <taxon>pseudomallei group</taxon>
    </lineage>
</organism>
<evidence type="ECO:0000259" key="1">
    <source>
        <dbReference type="Pfam" id="PF01494"/>
    </source>
</evidence>
<dbReference type="GO" id="GO:0071949">
    <property type="term" value="F:FAD binding"/>
    <property type="evidence" value="ECO:0007669"/>
    <property type="project" value="InterPro"/>
</dbReference>
<dbReference type="PANTHER" id="PTHR43422">
    <property type="entry name" value="THIAMINE THIAZOLE SYNTHASE"/>
    <property type="match status" value="1"/>
</dbReference>
<sequence length="457" mass="50966">MPASKHEHAVVIGGSIAGCLTAEILSRHFTTVTIVEKGDFDDKTSDRQGVPQEKHTHVLLLEGQRLMEEIFPGLTNDLIQAGAVGADLINDVRWFQYGLWKQCYASKLHSLFFSRRFLDNYLRGRIRRNPKIVVRSETAVADLLVSSANGRPAVAGVKISTSAGVDTLCGNLVIDASGRGSRTANWLTAAGLDETPRMLIETHLGYASRIYRRSPAHKDWRAVVIWPTPPEQKRIGLMLPIEGDRWMVSAGGWFDAFPKPNPDEFVEFMRTLPVPDIYDRLGQAEPVSEVSGFKVPGSQWRRYDQFDGFPDGLLVVGDALCSINPFFGQGMTLCAMQAHCLTRHLPRWLDGRCSTHEIQSQFVPIIRASWDMATAEDMRFPQTAGERTLSTRIMHWYGAGLARASASSRLARQAQLEVIHLTKSPNRLLHPGIFARVLVDSLPTPGIFRRHAFGRDT</sequence>
<proteinExistence type="predicted"/>
<dbReference type="InterPro" id="IPR036188">
    <property type="entry name" value="FAD/NAD-bd_sf"/>
</dbReference>
<dbReference type="SUPFAM" id="SSF51905">
    <property type="entry name" value="FAD/NAD(P)-binding domain"/>
    <property type="match status" value="1"/>
</dbReference>
<accession>A0A1B4FUF0</accession>
<dbReference type="EMBL" id="CP013388">
    <property type="protein sequence ID" value="AOJ07310.1"/>
    <property type="molecule type" value="Genomic_DNA"/>
</dbReference>
<evidence type="ECO:0000313" key="2">
    <source>
        <dbReference type="EMBL" id="AOJ07310.1"/>
    </source>
</evidence>
<dbReference type="PROSITE" id="PS51257">
    <property type="entry name" value="PROKAR_LIPOPROTEIN"/>
    <property type="match status" value="1"/>
</dbReference>
<dbReference type="AlphaFoldDB" id="A0A1B4FUF0"/>
<dbReference type="Proteomes" id="UP000067711">
    <property type="component" value="Chromosome 2"/>
</dbReference>
<dbReference type="Pfam" id="PF01494">
    <property type="entry name" value="FAD_binding_3"/>
    <property type="match status" value="1"/>
</dbReference>
<dbReference type="Gene3D" id="3.50.50.60">
    <property type="entry name" value="FAD/NAD(P)-binding domain"/>
    <property type="match status" value="1"/>
</dbReference>